<evidence type="ECO:0000256" key="9">
    <source>
        <dbReference type="RuleBase" id="RU000688"/>
    </source>
</evidence>
<dbReference type="InParanoid" id="A7RLJ6"/>
<feature type="transmembrane region" description="Helical" evidence="10">
    <location>
        <begin position="6"/>
        <end position="27"/>
    </location>
</feature>
<dbReference type="OMA" id="GRTEMSF"/>
<gene>
    <name evidence="12" type="ORF">NEMVEDRAFT_v1g85851</name>
</gene>
<evidence type="ECO:0000256" key="1">
    <source>
        <dbReference type="ARBA" id="ARBA00004651"/>
    </source>
</evidence>
<dbReference type="KEGG" id="nve:5519891"/>
<dbReference type="STRING" id="45351.A7RLJ6"/>
<dbReference type="SUPFAM" id="SSF81321">
    <property type="entry name" value="Family A G protein-coupled receptor-like"/>
    <property type="match status" value="1"/>
</dbReference>
<feature type="non-terminal residue" evidence="12">
    <location>
        <position position="1"/>
    </location>
</feature>
<dbReference type="PANTHER" id="PTHR24248">
    <property type="entry name" value="ADRENERGIC RECEPTOR-RELATED G-PROTEIN COUPLED RECEPTOR"/>
    <property type="match status" value="1"/>
</dbReference>
<keyword evidence="3 9" id="KW-0812">Transmembrane</keyword>
<dbReference type="GO" id="GO:0007268">
    <property type="term" value="P:chemical synaptic transmission"/>
    <property type="evidence" value="ECO:0000318"/>
    <property type="project" value="GO_Central"/>
</dbReference>
<evidence type="ECO:0000313" key="12">
    <source>
        <dbReference type="EMBL" id="EDO47616.1"/>
    </source>
</evidence>
<evidence type="ECO:0000256" key="8">
    <source>
        <dbReference type="ARBA" id="ARBA00023224"/>
    </source>
</evidence>
<keyword evidence="4 10" id="KW-1133">Transmembrane helix</keyword>
<feature type="transmembrane region" description="Helical" evidence="10">
    <location>
        <begin position="120"/>
        <end position="141"/>
    </location>
</feature>
<dbReference type="PRINTS" id="PR00237">
    <property type="entry name" value="GPCRRHODOPSN"/>
</dbReference>
<dbReference type="HOGENOM" id="CLU_009579_11_0_1"/>
<proteinExistence type="inferred from homology"/>
<dbReference type="GO" id="GO:0045202">
    <property type="term" value="C:synapse"/>
    <property type="evidence" value="ECO:0007669"/>
    <property type="project" value="GOC"/>
</dbReference>
<dbReference type="eggNOG" id="KOG3656">
    <property type="taxonomic scope" value="Eukaryota"/>
</dbReference>
<dbReference type="GO" id="GO:0005886">
    <property type="term" value="C:plasma membrane"/>
    <property type="evidence" value="ECO:0000318"/>
    <property type="project" value="GO_Central"/>
</dbReference>
<keyword evidence="8 9" id="KW-0807">Transducer</keyword>
<evidence type="ECO:0000313" key="13">
    <source>
        <dbReference type="Proteomes" id="UP000001593"/>
    </source>
</evidence>
<keyword evidence="6 10" id="KW-0472">Membrane</keyword>
<organism evidence="12 13">
    <name type="scientific">Nematostella vectensis</name>
    <name type="common">Starlet sea anemone</name>
    <dbReference type="NCBI Taxonomy" id="45351"/>
    <lineage>
        <taxon>Eukaryota</taxon>
        <taxon>Metazoa</taxon>
        <taxon>Cnidaria</taxon>
        <taxon>Anthozoa</taxon>
        <taxon>Hexacorallia</taxon>
        <taxon>Actiniaria</taxon>
        <taxon>Edwardsiidae</taxon>
        <taxon>Nematostella</taxon>
    </lineage>
</organism>
<dbReference type="PhylomeDB" id="A7RLJ6"/>
<accession>A7RLJ6</accession>
<feature type="transmembrane region" description="Helical" evidence="10">
    <location>
        <begin position="240"/>
        <end position="258"/>
    </location>
</feature>
<dbReference type="InterPro" id="IPR017452">
    <property type="entry name" value="GPCR_Rhodpsn_7TM"/>
</dbReference>
<protein>
    <recommendedName>
        <fullName evidence="11">G-protein coupled receptors family 1 profile domain-containing protein</fullName>
    </recommendedName>
</protein>
<name>A7RLJ6_NEMVE</name>
<dbReference type="EMBL" id="DS469518">
    <property type="protein sequence ID" value="EDO47616.1"/>
    <property type="molecule type" value="Genomic_DNA"/>
</dbReference>
<feature type="transmembrane region" description="Helical" evidence="10">
    <location>
        <begin position="196"/>
        <end position="220"/>
    </location>
</feature>
<evidence type="ECO:0000256" key="3">
    <source>
        <dbReference type="ARBA" id="ARBA00022692"/>
    </source>
</evidence>
<comment type="subcellular location">
    <subcellularLocation>
        <location evidence="1">Cell membrane</location>
        <topology evidence="1">Multi-pass membrane protein</topology>
    </subcellularLocation>
</comment>
<keyword evidence="7 9" id="KW-0675">Receptor</keyword>
<dbReference type="Proteomes" id="UP000001593">
    <property type="component" value="Unassembled WGS sequence"/>
</dbReference>
<dbReference type="AlphaFoldDB" id="A7RLJ6"/>
<dbReference type="PROSITE" id="PS00237">
    <property type="entry name" value="G_PROTEIN_RECEP_F1_1"/>
    <property type="match status" value="1"/>
</dbReference>
<evidence type="ECO:0000256" key="7">
    <source>
        <dbReference type="ARBA" id="ARBA00023170"/>
    </source>
</evidence>
<keyword evidence="2" id="KW-1003">Cell membrane</keyword>
<evidence type="ECO:0000256" key="10">
    <source>
        <dbReference type="SAM" id="Phobius"/>
    </source>
</evidence>
<feature type="transmembrane region" description="Helical" evidence="10">
    <location>
        <begin position="34"/>
        <end position="57"/>
    </location>
</feature>
<dbReference type="InterPro" id="IPR000276">
    <property type="entry name" value="GPCR_Rhodpsn"/>
</dbReference>
<reference evidence="12 13" key="1">
    <citation type="journal article" date="2007" name="Science">
        <title>Sea anemone genome reveals ancestral eumetazoan gene repertoire and genomic organization.</title>
        <authorList>
            <person name="Putnam N.H."/>
            <person name="Srivastava M."/>
            <person name="Hellsten U."/>
            <person name="Dirks B."/>
            <person name="Chapman J."/>
            <person name="Salamov A."/>
            <person name="Terry A."/>
            <person name="Shapiro H."/>
            <person name="Lindquist E."/>
            <person name="Kapitonov V.V."/>
            <person name="Jurka J."/>
            <person name="Genikhovich G."/>
            <person name="Grigoriev I.V."/>
            <person name="Lucas S.M."/>
            <person name="Steele R.E."/>
            <person name="Finnerty J.R."/>
            <person name="Technau U."/>
            <person name="Martindale M.Q."/>
            <person name="Rokhsar D.S."/>
        </authorList>
    </citation>
    <scope>NUCLEOTIDE SEQUENCE [LARGE SCALE GENOMIC DNA]</scope>
    <source>
        <strain evidence="13">CH2 X CH6</strain>
    </source>
</reference>
<dbReference type="Pfam" id="PF00001">
    <property type="entry name" value="7tm_1"/>
    <property type="match status" value="1"/>
</dbReference>
<dbReference type="GO" id="GO:0007187">
    <property type="term" value="P:G protein-coupled receptor signaling pathway, coupled to cyclic nucleotide second messenger"/>
    <property type="evidence" value="ECO:0000318"/>
    <property type="project" value="GO_Central"/>
</dbReference>
<evidence type="ECO:0000256" key="6">
    <source>
        <dbReference type="ARBA" id="ARBA00023136"/>
    </source>
</evidence>
<dbReference type="GO" id="GO:0030594">
    <property type="term" value="F:neurotransmitter receptor activity"/>
    <property type="evidence" value="ECO:0000318"/>
    <property type="project" value="GO_Central"/>
</dbReference>
<evidence type="ECO:0000256" key="5">
    <source>
        <dbReference type="ARBA" id="ARBA00023040"/>
    </source>
</evidence>
<feature type="transmembrane region" description="Helical" evidence="10">
    <location>
        <begin position="147"/>
        <end position="175"/>
    </location>
</feature>
<evidence type="ECO:0000256" key="4">
    <source>
        <dbReference type="ARBA" id="ARBA00022989"/>
    </source>
</evidence>
<dbReference type="GO" id="GO:0004993">
    <property type="term" value="F:G protein-coupled serotonin receptor activity"/>
    <property type="evidence" value="ECO:0000318"/>
    <property type="project" value="GO_Central"/>
</dbReference>
<sequence length="266" mass="30590">VAVIFVALLMLATLFGNFLVFASFYTFHDLRTICNYFIISLSASDIMVALLAMPFWLVLQLAPDMKYQTLLGRTEMSFWNCIDILCGTASIMNLAAVSADRHLAITAPYSYHELMTPVRAILVICGVWLYAITVSCLRLVSIPNKGYSYLVFITSFFLPLASMLIMYTRIYVVALRQARRINRHHNYKTDIKAAKTIAVVIGAFSICWLPFFVLIIGFAVRDDFITHKSYQVYRAIKWTHYLNSCLNPIIYCCLNRTYRRAFKRLF</sequence>
<comment type="similarity">
    <text evidence="9">Belongs to the G-protein coupled receptor 1 family.</text>
</comment>
<evidence type="ECO:0000259" key="11">
    <source>
        <dbReference type="PROSITE" id="PS50262"/>
    </source>
</evidence>
<dbReference type="Gene3D" id="1.20.1070.10">
    <property type="entry name" value="Rhodopsin 7-helix transmembrane proteins"/>
    <property type="match status" value="1"/>
</dbReference>
<feature type="non-terminal residue" evidence="12">
    <location>
        <position position="266"/>
    </location>
</feature>
<feature type="domain" description="G-protein coupled receptors family 1 profile" evidence="11">
    <location>
        <begin position="16"/>
        <end position="251"/>
    </location>
</feature>
<keyword evidence="13" id="KW-1185">Reference proteome</keyword>
<dbReference type="FunFam" id="1.20.1070.10:FF:000615">
    <property type="entry name" value="Predicted protein"/>
    <property type="match status" value="1"/>
</dbReference>
<dbReference type="GO" id="GO:0030425">
    <property type="term" value="C:dendrite"/>
    <property type="evidence" value="ECO:0000318"/>
    <property type="project" value="GO_Central"/>
</dbReference>
<dbReference type="PROSITE" id="PS50262">
    <property type="entry name" value="G_PROTEIN_RECEP_F1_2"/>
    <property type="match status" value="1"/>
</dbReference>
<evidence type="ECO:0000256" key="2">
    <source>
        <dbReference type="ARBA" id="ARBA00022475"/>
    </source>
</evidence>
<dbReference type="CDD" id="cd14967">
    <property type="entry name" value="7tmA_amine_R-like"/>
    <property type="match status" value="1"/>
</dbReference>
<keyword evidence="5 9" id="KW-0297">G-protein coupled receptor</keyword>
<dbReference type="SMART" id="SM01381">
    <property type="entry name" value="7TM_GPCR_Srsx"/>
    <property type="match status" value="1"/>
</dbReference>